<dbReference type="SUPFAM" id="SSF53474">
    <property type="entry name" value="alpha/beta-Hydrolases"/>
    <property type="match status" value="1"/>
</dbReference>
<evidence type="ECO:0000313" key="4">
    <source>
        <dbReference type="Proteomes" id="UP000521872"/>
    </source>
</evidence>
<dbReference type="Gene3D" id="1.20.1290.10">
    <property type="entry name" value="AhpD-like"/>
    <property type="match status" value="1"/>
</dbReference>
<feature type="domain" description="AB hydrolase-1" evidence="2">
    <location>
        <begin position="338"/>
        <end position="582"/>
    </location>
</feature>
<comment type="caution">
    <text evidence="3">The sequence shown here is derived from an EMBL/GenBank/DDBJ whole genome shotgun (WGS) entry which is preliminary data.</text>
</comment>
<proteinExistence type="predicted"/>
<dbReference type="SUPFAM" id="SSF69118">
    <property type="entry name" value="AhpD-like"/>
    <property type="match status" value="1"/>
</dbReference>
<evidence type="ECO:0000259" key="2">
    <source>
        <dbReference type="Pfam" id="PF12697"/>
    </source>
</evidence>
<dbReference type="Pfam" id="PF02627">
    <property type="entry name" value="CMD"/>
    <property type="match status" value="1"/>
</dbReference>
<evidence type="ECO:0008006" key="5">
    <source>
        <dbReference type="Google" id="ProtNLM"/>
    </source>
</evidence>
<organism evidence="3 4">
    <name type="scientific">Agrocybe pediades</name>
    <dbReference type="NCBI Taxonomy" id="84607"/>
    <lineage>
        <taxon>Eukaryota</taxon>
        <taxon>Fungi</taxon>
        <taxon>Dikarya</taxon>
        <taxon>Basidiomycota</taxon>
        <taxon>Agaricomycotina</taxon>
        <taxon>Agaricomycetes</taxon>
        <taxon>Agaricomycetidae</taxon>
        <taxon>Agaricales</taxon>
        <taxon>Agaricineae</taxon>
        <taxon>Strophariaceae</taxon>
        <taxon>Agrocybe</taxon>
    </lineage>
</organism>
<dbReference type="GO" id="GO:0051920">
    <property type="term" value="F:peroxiredoxin activity"/>
    <property type="evidence" value="ECO:0007669"/>
    <property type="project" value="InterPro"/>
</dbReference>
<dbReference type="AlphaFoldDB" id="A0A8H4R3P1"/>
<sequence length="591" mass="64332">MTLIRLARCSTCNAYKAKSTALPKMLTSFDGEAEAPVAFNLTVINIVTDSIVRQSKLYLIAEVISYLTFTQLTPFINDSNWSLASIMTAADFPLGNSRIVPGRYPPQGTDPYADAIRERRGARGITPLDANLLHVPPIAGGFNTLLGAVRNKGNLPGDVREAIILRVAAINHAAFEWIHHEIVGRNEGLTSGQLYVIRDIQTPLPAMQHVLTPLQAVAVLFTDHSTRDIRVPMEVVEQFKKELRSLTEDPNKIDDLYVEAAMVAASYNMVSRFLLSTDVAGISDKEVPWPVDRKEHRIALPSFPPDSTSSHVIHATTIISSPDAPWLVFSNSLLTDLSMWNYIVPHFLSNYNILLHSQRGHGQSTLPEHSSQRPVTIPLLATDIANLLEALSIPTPVHAVIGVSQGGATALAFGAMYASKTKSIVVCDTAAKTPQGNKEAWEERIRLVQEDGMRKLADITVPRWFPPGSICNPTHNSAVGQKRADWVGKMIQNTDIAGFSAGARALSDYDLIGEDVNILRSEIGHVLLVAGELDGGGKVGKGLQVLAIRWNAERGSATAVVYEEIIGAGHLPMIDSAEAFCEVVGTWIRSI</sequence>
<keyword evidence="4" id="KW-1185">Reference proteome</keyword>
<name>A0A8H4R3P1_9AGAR</name>
<gene>
    <name evidence="3" type="ORF">D9613_012606</name>
</gene>
<evidence type="ECO:0000313" key="3">
    <source>
        <dbReference type="EMBL" id="KAF4621595.1"/>
    </source>
</evidence>
<dbReference type="InterPro" id="IPR000073">
    <property type="entry name" value="AB_hydrolase_1"/>
</dbReference>
<dbReference type="Pfam" id="PF12697">
    <property type="entry name" value="Abhydrolase_6"/>
    <property type="match status" value="1"/>
</dbReference>
<dbReference type="EMBL" id="JAACJL010000006">
    <property type="protein sequence ID" value="KAF4621595.1"/>
    <property type="molecule type" value="Genomic_DNA"/>
</dbReference>
<dbReference type="PANTHER" id="PTHR34846:SF11">
    <property type="entry name" value="4-CARBOXYMUCONOLACTONE DECARBOXYLASE FAMILY PROTEIN (AFU_ORTHOLOGUE AFUA_6G11590)"/>
    <property type="match status" value="1"/>
</dbReference>
<dbReference type="Proteomes" id="UP000521872">
    <property type="component" value="Unassembled WGS sequence"/>
</dbReference>
<dbReference type="InterPro" id="IPR029058">
    <property type="entry name" value="AB_hydrolase_fold"/>
</dbReference>
<dbReference type="Gene3D" id="3.40.50.1820">
    <property type="entry name" value="alpha/beta hydrolase"/>
    <property type="match status" value="1"/>
</dbReference>
<dbReference type="PANTHER" id="PTHR34846">
    <property type="entry name" value="4-CARBOXYMUCONOLACTONE DECARBOXYLASE FAMILY PROTEIN (AFU_ORTHOLOGUE AFUA_6G11590)"/>
    <property type="match status" value="1"/>
</dbReference>
<dbReference type="InterPro" id="IPR003779">
    <property type="entry name" value="CMD-like"/>
</dbReference>
<accession>A0A8H4R3P1</accession>
<feature type="domain" description="Carboxymuconolactone decarboxylase-like" evidence="1">
    <location>
        <begin position="139"/>
        <end position="206"/>
    </location>
</feature>
<dbReference type="InterPro" id="IPR029032">
    <property type="entry name" value="AhpD-like"/>
</dbReference>
<protein>
    <recommendedName>
        <fullName evidence="5">AB hydrolase-1 domain-containing protein</fullName>
    </recommendedName>
</protein>
<reference evidence="3 4" key="1">
    <citation type="submission" date="2019-12" db="EMBL/GenBank/DDBJ databases">
        <authorList>
            <person name="Floudas D."/>
            <person name="Bentzer J."/>
            <person name="Ahren D."/>
            <person name="Johansson T."/>
            <person name="Persson P."/>
            <person name="Tunlid A."/>
        </authorList>
    </citation>
    <scope>NUCLEOTIDE SEQUENCE [LARGE SCALE GENOMIC DNA]</scope>
    <source>
        <strain evidence="3 4">CBS 102.39</strain>
    </source>
</reference>
<evidence type="ECO:0000259" key="1">
    <source>
        <dbReference type="Pfam" id="PF02627"/>
    </source>
</evidence>